<evidence type="ECO:0008006" key="5">
    <source>
        <dbReference type="Google" id="ProtNLM"/>
    </source>
</evidence>
<dbReference type="RefSeq" id="WP_376735202.1">
    <property type="nucleotide sequence ID" value="NZ_JAYMRP010000033.1"/>
</dbReference>
<keyword evidence="2" id="KW-1133">Transmembrane helix</keyword>
<evidence type="ECO:0000256" key="1">
    <source>
        <dbReference type="SAM" id="MobiDB-lite"/>
    </source>
</evidence>
<gene>
    <name evidence="3" type="ORF">VSS16_28755</name>
</gene>
<evidence type="ECO:0000313" key="4">
    <source>
        <dbReference type="Proteomes" id="UP001585080"/>
    </source>
</evidence>
<keyword evidence="2" id="KW-0472">Membrane</keyword>
<proteinExistence type="predicted"/>
<evidence type="ECO:0000313" key="3">
    <source>
        <dbReference type="EMBL" id="MFB8776681.1"/>
    </source>
</evidence>
<keyword evidence="4" id="KW-1185">Reference proteome</keyword>
<organism evidence="3 4">
    <name type="scientific">Streptomyces broussonetiae</name>
    <dbReference type="NCBI Taxonomy" id="2686304"/>
    <lineage>
        <taxon>Bacteria</taxon>
        <taxon>Bacillati</taxon>
        <taxon>Actinomycetota</taxon>
        <taxon>Actinomycetes</taxon>
        <taxon>Kitasatosporales</taxon>
        <taxon>Streptomycetaceae</taxon>
        <taxon>Streptomyces</taxon>
    </lineage>
</organism>
<keyword evidence="2" id="KW-0812">Transmembrane</keyword>
<protein>
    <recommendedName>
        <fullName evidence="5">PH domain-containing protein</fullName>
    </recommendedName>
</protein>
<evidence type="ECO:0000256" key="2">
    <source>
        <dbReference type="SAM" id="Phobius"/>
    </source>
</evidence>
<name>A0ABV5EIK0_9ACTN</name>
<reference evidence="3 4" key="1">
    <citation type="submission" date="2024-01" db="EMBL/GenBank/DDBJ databases">
        <title>Genome mining of biosynthetic gene clusters to explore secondary metabolites of Streptomyces sp.</title>
        <authorList>
            <person name="Baig A."/>
            <person name="Ajitkumar Shintre N."/>
            <person name="Kumar H."/>
            <person name="Anbarasu A."/>
            <person name="Ramaiah S."/>
        </authorList>
    </citation>
    <scope>NUCLEOTIDE SEQUENCE [LARGE SCALE GENOMIC DNA]</scope>
    <source>
        <strain evidence="3 4">A57</strain>
    </source>
</reference>
<dbReference type="EMBL" id="JAYMRP010000033">
    <property type="protein sequence ID" value="MFB8776681.1"/>
    <property type="molecule type" value="Genomic_DNA"/>
</dbReference>
<feature type="region of interest" description="Disordered" evidence="1">
    <location>
        <begin position="1"/>
        <end position="22"/>
    </location>
</feature>
<comment type="caution">
    <text evidence="3">The sequence shown here is derived from an EMBL/GenBank/DDBJ whole genome shotgun (WGS) entry which is preliminary data.</text>
</comment>
<feature type="transmembrane region" description="Helical" evidence="2">
    <location>
        <begin position="212"/>
        <end position="234"/>
    </location>
</feature>
<dbReference type="Proteomes" id="UP001585080">
    <property type="component" value="Unassembled WGS sequence"/>
</dbReference>
<sequence length="241" mass="25866">MGDGPRNREGERAPDSPGTHTDEVEFWEDWRDHLGQAALSPLWTASGALMTFAVVRNAGSADDWYTTMLLGFLLIVGGGALTAGVSVPLLIGWALGTVVVRCSAEGIAVHGRLHSWSTVRALRLGYEVSELGAADDLEGPASLKRYHLEVRTDEEGLRVPGELWRTRGRELLSAVRRFAPGVLVEWASGHPSPPRVPARVARPSRARLRGEAVAMVGLSLALSVLLCAAVAHWAPGWVTLG</sequence>
<feature type="transmembrane region" description="Helical" evidence="2">
    <location>
        <begin position="67"/>
        <end position="91"/>
    </location>
</feature>
<accession>A0ABV5EIK0</accession>